<organism evidence="1 2">
    <name type="scientific">Gordonia phage GMA3</name>
    <dbReference type="NCBI Taxonomy" id="1647284"/>
    <lineage>
        <taxon>Viruses</taxon>
        <taxon>Duplodnaviria</taxon>
        <taxon>Heunggongvirae</taxon>
        <taxon>Uroviricota</taxon>
        <taxon>Caudoviricetes</taxon>
        <taxon>Gamtrevirus</taxon>
        <taxon>Gamtrevirus GMA3</taxon>
    </lineage>
</organism>
<proteinExistence type="predicted"/>
<evidence type="ECO:0000313" key="1">
    <source>
        <dbReference type="EMBL" id="AKL88239.1"/>
    </source>
</evidence>
<dbReference type="GeneID" id="26516933"/>
<keyword evidence="2" id="KW-1185">Reference proteome</keyword>
<dbReference type="RefSeq" id="YP_009188630.1">
    <property type="nucleotide sequence ID" value="NC_028668.1"/>
</dbReference>
<reference evidence="1 2" key="1">
    <citation type="journal article" date="2015" name="PLoS ONE">
        <title>Lysis to Kill: Evaluation of the Lytic Abilities, and Genomics of Nine Bacteriophages Infective for Gordonia spp. and Their Potential Use in Activated Sludge Foam Biocontrol.</title>
        <authorList>
            <person name="Dyson Z.A."/>
            <person name="Tucci J."/>
            <person name="Seviour R.J."/>
            <person name="Petrovski S."/>
        </authorList>
    </citation>
    <scope>NUCLEOTIDE SEQUENCE [LARGE SCALE GENOMIC DNA]</scope>
</reference>
<evidence type="ECO:0000313" key="2">
    <source>
        <dbReference type="Proteomes" id="UP000204451"/>
    </source>
</evidence>
<dbReference type="Proteomes" id="UP000204451">
    <property type="component" value="Segment"/>
</dbReference>
<accession>A0A0K0NKX4</accession>
<name>A0A0K0NKX4_9CAUD</name>
<protein>
    <submittedName>
        <fullName evidence="1">Uncharacterized protein</fullName>
    </submittedName>
</protein>
<dbReference type="EMBL" id="KR063279">
    <property type="protein sequence ID" value="AKL88239.1"/>
    <property type="molecule type" value="Genomic_DNA"/>
</dbReference>
<sequence length="68" mass="7442">MSDTVTIDNRKLDSLISQLKACGGDKCKRNKCKRCQRGKVAEKTAIAARAKKASENKKSKFVGKIKAS</sequence>
<gene>
    <name evidence="1" type="ORF">GMA3_62</name>
</gene>
<dbReference type="KEGG" id="vg:26516933"/>